<name>A0A828SYC6_ACIBA</name>
<evidence type="ECO:0000313" key="2">
    <source>
        <dbReference type="Proteomes" id="UP000003204"/>
    </source>
</evidence>
<dbReference type="RefSeq" id="WP_001223885.1">
    <property type="nucleotide sequence ID" value="NZ_GL891828.1"/>
</dbReference>
<evidence type="ECO:0000313" key="1">
    <source>
        <dbReference type="EMBL" id="EGJ69683.1"/>
    </source>
</evidence>
<dbReference type="PROSITE" id="PS51257">
    <property type="entry name" value="PROKAR_LIPOPROTEIN"/>
    <property type="match status" value="1"/>
</dbReference>
<comment type="caution">
    <text evidence="1">The sequence shown here is derived from an EMBL/GenBank/DDBJ whole genome shotgun (WGS) entry which is preliminary data.</text>
</comment>
<dbReference type="AlphaFoldDB" id="A0A828SYC6"/>
<dbReference type="EMBL" id="ACYS02000013">
    <property type="protein sequence ID" value="EGJ69683.1"/>
    <property type="molecule type" value="Genomic_DNA"/>
</dbReference>
<reference evidence="1 2" key="1">
    <citation type="submission" date="2011-04" db="EMBL/GenBank/DDBJ databases">
        <authorList>
            <person name="Weinstock G."/>
            <person name="Sodergren E."/>
            <person name="Clifton S."/>
            <person name="Fulton L."/>
            <person name="Fulton B."/>
            <person name="Courtney L."/>
            <person name="Fronick C."/>
            <person name="Harrison M."/>
            <person name="Strong C."/>
            <person name="Farmer C."/>
            <person name="Delahaunty K."/>
            <person name="Markovic C."/>
            <person name="Hall O."/>
            <person name="Minx P."/>
            <person name="Tomlinson C."/>
            <person name="Mitreva M."/>
            <person name="Hou S."/>
            <person name="Chen J."/>
            <person name="Wollam A."/>
            <person name="Pepin K.H."/>
            <person name="Johnson M."/>
            <person name="Bhonagiri V."/>
            <person name="Zhang X."/>
            <person name="Suruliraj S."/>
            <person name="Warren W."/>
            <person name="Chinwalla A."/>
            <person name="Mardis E.R."/>
            <person name="Wilson R.K."/>
        </authorList>
    </citation>
    <scope>NUCLEOTIDE SEQUENCE [LARGE SCALE GENOMIC DNA]</scope>
    <source>
        <strain evidence="1 2">6014059</strain>
    </source>
</reference>
<gene>
    <name evidence="1" type="ORF">HMPREF0022_00533</name>
</gene>
<accession>A0A828SYC6</accession>
<sequence length="243" mass="28039">MRIYHINFEVLMKVLNSFAIMIACSVSFNICYAKENSEWNDYLQDSTQINSPIEYIDSYNKYTVLNPNLKIKLVDFGNINKIKKDIKYSLKKYGVQILNRKEVYNIFEGKVPLKSNVDFTLLYNDKNIVAFRIRENSNIDYVKEPYKNFTANAYFYNLINNKFIEVPVLNSDSEDKSKSTDILQGDQLTYDSKKGQYIYLANIKSYKTGKTQSIKTIFNSNLKCISSTLGCETIGVLPATKAN</sequence>
<dbReference type="Proteomes" id="UP000003204">
    <property type="component" value="Unassembled WGS sequence"/>
</dbReference>
<protein>
    <submittedName>
        <fullName evidence="1">Conserved domain protein</fullName>
    </submittedName>
</protein>
<organism evidence="1 2">
    <name type="scientific">Acinetobacter baumannii 6014059</name>
    <dbReference type="NCBI Taxonomy" id="525242"/>
    <lineage>
        <taxon>Bacteria</taxon>
        <taxon>Pseudomonadati</taxon>
        <taxon>Pseudomonadota</taxon>
        <taxon>Gammaproteobacteria</taxon>
        <taxon>Moraxellales</taxon>
        <taxon>Moraxellaceae</taxon>
        <taxon>Acinetobacter</taxon>
        <taxon>Acinetobacter calcoaceticus/baumannii complex</taxon>
    </lineage>
</organism>
<proteinExistence type="predicted"/>